<dbReference type="InParanoid" id="A0A3N4KLJ1"/>
<dbReference type="Proteomes" id="UP000277580">
    <property type="component" value="Unassembled WGS sequence"/>
</dbReference>
<feature type="compositionally biased region" description="Low complexity" evidence="1">
    <location>
        <begin position="252"/>
        <end position="330"/>
    </location>
</feature>
<feature type="compositionally biased region" description="Low complexity" evidence="1">
    <location>
        <begin position="219"/>
        <end position="232"/>
    </location>
</feature>
<feature type="compositionally biased region" description="Low complexity" evidence="1">
    <location>
        <begin position="470"/>
        <end position="479"/>
    </location>
</feature>
<organism evidence="2 3">
    <name type="scientific">Morchella conica CCBAS932</name>
    <dbReference type="NCBI Taxonomy" id="1392247"/>
    <lineage>
        <taxon>Eukaryota</taxon>
        <taxon>Fungi</taxon>
        <taxon>Dikarya</taxon>
        <taxon>Ascomycota</taxon>
        <taxon>Pezizomycotina</taxon>
        <taxon>Pezizomycetes</taxon>
        <taxon>Pezizales</taxon>
        <taxon>Morchellaceae</taxon>
        <taxon>Morchella</taxon>
    </lineage>
</organism>
<feature type="compositionally biased region" description="Polar residues" evidence="1">
    <location>
        <begin position="412"/>
        <end position="434"/>
    </location>
</feature>
<dbReference type="OrthoDB" id="3600083at2759"/>
<feature type="compositionally biased region" description="Polar residues" evidence="1">
    <location>
        <begin position="233"/>
        <end position="251"/>
    </location>
</feature>
<feature type="region of interest" description="Disordered" evidence="1">
    <location>
        <begin position="567"/>
        <end position="617"/>
    </location>
</feature>
<feature type="compositionally biased region" description="Basic and acidic residues" evidence="1">
    <location>
        <begin position="331"/>
        <end position="340"/>
    </location>
</feature>
<dbReference type="AlphaFoldDB" id="A0A3N4KLJ1"/>
<feature type="compositionally biased region" description="Basic and acidic residues" evidence="1">
    <location>
        <begin position="498"/>
        <end position="529"/>
    </location>
</feature>
<dbReference type="STRING" id="1392247.A0A3N4KLJ1"/>
<dbReference type="EMBL" id="ML119136">
    <property type="protein sequence ID" value="RPB11427.1"/>
    <property type="molecule type" value="Genomic_DNA"/>
</dbReference>
<evidence type="ECO:0000313" key="2">
    <source>
        <dbReference type="EMBL" id="RPB11427.1"/>
    </source>
</evidence>
<feature type="compositionally biased region" description="Low complexity" evidence="1">
    <location>
        <begin position="31"/>
        <end position="47"/>
    </location>
</feature>
<feature type="compositionally biased region" description="Low complexity" evidence="1">
    <location>
        <begin position="344"/>
        <end position="386"/>
    </location>
</feature>
<gene>
    <name evidence="2" type="ORF">P167DRAFT_575439</name>
</gene>
<evidence type="ECO:0000313" key="3">
    <source>
        <dbReference type="Proteomes" id="UP000277580"/>
    </source>
</evidence>
<feature type="compositionally biased region" description="Low complexity" evidence="1">
    <location>
        <begin position="589"/>
        <end position="598"/>
    </location>
</feature>
<protein>
    <submittedName>
        <fullName evidence="2">Uncharacterized protein</fullName>
    </submittedName>
</protein>
<feature type="compositionally biased region" description="Acidic residues" evidence="1">
    <location>
        <begin position="579"/>
        <end position="588"/>
    </location>
</feature>
<feature type="compositionally biased region" description="Basic and acidic residues" evidence="1">
    <location>
        <begin position="601"/>
        <end position="617"/>
    </location>
</feature>
<feature type="compositionally biased region" description="Basic and acidic residues" evidence="1">
    <location>
        <begin position="130"/>
        <end position="140"/>
    </location>
</feature>
<proteinExistence type="predicted"/>
<sequence length="617" mass="63409">MASPESTRTGGSRPSGAGVKGLLAMFEKSNPASPAPTSGSTAAGTSSRDQSPAAPRPLGKVRTSFVAVTGNNNGLLGLQKVPVSPSVTSPTVTFPEGQKLSGEALEALGKEHPAIDSRDQITEALNGMRTPDELSSKKDFGIINGGRFSQPKQEPVKPTVLLPAFEKVSTKKDETPVTPIEPVCGSNEDGEKKEGQAKPTKEEPKSKSSTVKGAPAPRSPTKSAFTSKSTKSVATNKSGKTLSLPSSKSNTASPLPSPALAPKSPARNAASSSSSSSRAKSTTTTTNTAPASSRARTPAVASASTSASTVPKSRPTTAASKAKSVATQKSETTKPARESTKPPTVRSSAFASTTASAAKLTAEQKAAAARNARAPSSASVRNRSPPEGSVAMRRGNSGTGSSRPGRKEQRSPQRPQTSAAIRNPNRTSVGSLASITPAGAGGDFLSRMMRPTTASAGKVSDKKPAVGAPSKRSASVASTSRRREPSLPPSLARLVKQKTGEKKTEVAQDAVPEVKEDIAEAAQESKPETTEDPAAPVEAAAPAEVAVEQAPVEQVTVEQASVEKVPVAIEVPTTKDEAEVNEEEDEEQSPTTTTSSTTLVHEGEGKDGEEPAPLVKE</sequence>
<feature type="compositionally biased region" description="Basic and acidic residues" evidence="1">
    <location>
        <begin position="189"/>
        <end position="206"/>
    </location>
</feature>
<accession>A0A3N4KLJ1</accession>
<feature type="region of interest" description="Disordered" evidence="1">
    <location>
        <begin position="1"/>
        <end position="62"/>
    </location>
</feature>
<evidence type="ECO:0000256" key="1">
    <source>
        <dbReference type="SAM" id="MobiDB-lite"/>
    </source>
</evidence>
<feature type="region of interest" description="Disordered" evidence="1">
    <location>
        <begin position="128"/>
        <end position="545"/>
    </location>
</feature>
<name>A0A3N4KLJ1_9PEZI</name>
<feature type="compositionally biased region" description="Polar residues" evidence="1">
    <location>
        <begin position="1"/>
        <end position="12"/>
    </location>
</feature>
<reference evidence="2 3" key="1">
    <citation type="journal article" date="2018" name="Nat. Ecol. Evol.">
        <title>Pezizomycetes genomes reveal the molecular basis of ectomycorrhizal truffle lifestyle.</title>
        <authorList>
            <person name="Murat C."/>
            <person name="Payen T."/>
            <person name="Noel B."/>
            <person name="Kuo A."/>
            <person name="Morin E."/>
            <person name="Chen J."/>
            <person name="Kohler A."/>
            <person name="Krizsan K."/>
            <person name="Balestrini R."/>
            <person name="Da Silva C."/>
            <person name="Montanini B."/>
            <person name="Hainaut M."/>
            <person name="Levati E."/>
            <person name="Barry K.W."/>
            <person name="Belfiori B."/>
            <person name="Cichocki N."/>
            <person name="Clum A."/>
            <person name="Dockter R.B."/>
            <person name="Fauchery L."/>
            <person name="Guy J."/>
            <person name="Iotti M."/>
            <person name="Le Tacon F."/>
            <person name="Lindquist E.A."/>
            <person name="Lipzen A."/>
            <person name="Malagnac F."/>
            <person name="Mello A."/>
            <person name="Molinier V."/>
            <person name="Miyauchi S."/>
            <person name="Poulain J."/>
            <person name="Riccioni C."/>
            <person name="Rubini A."/>
            <person name="Sitrit Y."/>
            <person name="Splivallo R."/>
            <person name="Traeger S."/>
            <person name="Wang M."/>
            <person name="Zifcakova L."/>
            <person name="Wipf D."/>
            <person name="Zambonelli A."/>
            <person name="Paolocci F."/>
            <person name="Nowrousian M."/>
            <person name="Ottonello S."/>
            <person name="Baldrian P."/>
            <person name="Spatafora J.W."/>
            <person name="Henrissat B."/>
            <person name="Nagy L.G."/>
            <person name="Aury J.M."/>
            <person name="Wincker P."/>
            <person name="Grigoriev I.V."/>
            <person name="Bonfante P."/>
            <person name="Martin F.M."/>
        </authorList>
    </citation>
    <scope>NUCLEOTIDE SEQUENCE [LARGE SCALE GENOMIC DNA]</scope>
    <source>
        <strain evidence="2 3">CCBAS932</strain>
    </source>
</reference>
<keyword evidence="3" id="KW-1185">Reference proteome</keyword>
<feature type="compositionally biased region" description="Low complexity" evidence="1">
    <location>
        <begin position="532"/>
        <end position="545"/>
    </location>
</feature>